<accession>A0A9P3PIC6</accession>
<dbReference type="Proteomes" id="UP001063166">
    <property type="component" value="Unassembled WGS sequence"/>
</dbReference>
<protein>
    <submittedName>
        <fullName evidence="1">Uncharacterized protein</fullName>
    </submittedName>
</protein>
<dbReference type="AlphaFoldDB" id="A0A9P3PIC6"/>
<dbReference type="EMBL" id="BRPK01000003">
    <property type="protein sequence ID" value="GLB36712.1"/>
    <property type="molecule type" value="Genomic_DNA"/>
</dbReference>
<proteinExistence type="predicted"/>
<sequence length="90" mass="10161">MDAFTNVTVTDITYKETYSRNAYISLALNINTVTAHHYYFNASAFSSLYYANSSGMEEVGRDHLPTAIFIDFDFCISLGRVILEAWGESQ</sequence>
<comment type="caution">
    <text evidence="1">The sequence shown here is derived from an EMBL/GenBank/DDBJ whole genome shotgun (WGS) entry which is preliminary data.</text>
</comment>
<name>A0A9P3PIC6_LYOSH</name>
<evidence type="ECO:0000313" key="2">
    <source>
        <dbReference type="Proteomes" id="UP001063166"/>
    </source>
</evidence>
<organism evidence="1 2">
    <name type="scientific">Lyophyllum shimeji</name>
    <name type="common">Hon-shimeji</name>
    <name type="synonym">Tricholoma shimeji</name>
    <dbReference type="NCBI Taxonomy" id="47721"/>
    <lineage>
        <taxon>Eukaryota</taxon>
        <taxon>Fungi</taxon>
        <taxon>Dikarya</taxon>
        <taxon>Basidiomycota</taxon>
        <taxon>Agaricomycotina</taxon>
        <taxon>Agaricomycetes</taxon>
        <taxon>Agaricomycetidae</taxon>
        <taxon>Agaricales</taxon>
        <taxon>Tricholomatineae</taxon>
        <taxon>Lyophyllaceae</taxon>
        <taxon>Lyophyllum</taxon>
    </lineage>
</organism>
<gene>
    <name evidence="1" type="ORF">LshimejAT787_0309990</name>
</gene>
<reference evidence="1" key="1">
    <citation type="submission" date="2022-07" db="EMBL/GenBank/DDBJ databases">
        <title>The genome of Lyophyllum shimeji provides insight into the initial evolution of ectomycorrhizal fungal genome.</title>
        <authorList>
            <person name="Kobayashi Y."/>
            <person name="Shibata T."/>
            <person name="Hirakawa H."/>
            <person name="Shigenobu S."/>
            <person name="Nishiyama T."/>
            <person name="Yamada A."/>
            <person name="Hasebe M."/>
            <person name="Kawaguchi M."/>
        </authorList>
    </citation>
    <scope>NUCLEOTIDE SEQUENCE</scope>
    <source>
        <strain evidence="1">AT787</strain>
    </source>
</reference>
<evidence type="ECO:0000313" key="1">
    <source>
        <dbReference type="EMBL" id="GLB36712.1"/>
    </source>
</evidence>
<keyword evidence="2" id="KW-1185">Reference proteome</keyword>